<evidence type="ECO:0000313" key="3">
    <source>
        <dbReference type="Proteomes" id="UP000263993"/>
    </source>
</evidence>
<keyword evidence="3" id="KW-1185">Reference proteome</keyword>
<name>A0A371BB68_9BRAD</name>
<gene>
    <name evidence="2" type="ORF">DXH78_09995</name>
</gene>
<dbReference type="OrthoDB" id="9958781at2"/>
<proteinExistence type="predicted"/>
<dbReference type="AlphaFoldDB" id="A0A371BB68"/>
<dbReference type="Proteomes" id="UP000263993">
    <property type="component" value="Unassembled WGS sequence"/>
</dbReference>
<comment type="caution">
    <text evidence="2">The sequence shown here is derived from an EMBL/GenBank/DDBJ whole genome shotgun (WGS) entry which is preliminary data.</text>
</comment>
<reference evidence="3" key="1">
    <citation type="submission" date="2018-08" db="EMBL/GenBank/DDBJ databases">
        <authorList>
            <person name="Kim S.-J."/>
            <person name="Jung G.-Y."/>
        </authorList>
    </citation>
    <scope>NUCLEOTIDE SEQUENCE [LARGE SCALE GENOMIC DNA]</scope>
    <source>
        <strain evidence="3">GY_H</strain>
    </source>
</reference>
<keyword evidence="1" id="KW-0472">Membrane</keyword>
<organism evidence="2 3">
    <name type="scientific">Undibacter mobilis</name>
    <dbReference type="NCBI Taxonomy" id="2292256"/>
    <lineage>
        <taxon>Bacteria</taxon>
        <taxon>Pseudomonadati</taxon>
        <taxon>Pseudomonadota</taxon>
        <taxon>Alphaproteobacteria</taxon>
        <taxon>Hyphomicrobiales</taxon>
        <taxon>Nitrobacteraceae</taxon>
        <taxon>Undibacter</taxon>
    </lineage>
</organism>
<keyword evidence="1" id="KW-0812">Transmembrane</keyword>
<keyword evidence="1" id="KW-1133">Transmembrane helix</keyword>
<accession>A0A371BB68</accession>
<protein>
    <submittedName>
        <fullName evidence="2">Uncharacterized protein</fullName>
    </submittedName>
</protein>
<sequence length="115" mass="12963">MDRVKDYIRFVVWFVGLSYVALWPAAGSDLAPLSPGLHLIGMLAAFWVLARLCLLLCGRVAGKLLPKAAWASLSPRRLRAALGRVLMRLTLRRIEPPPPHYVHPRREFGLRGEPR</sequence>
<feature type="transmembrane region" description="Helical" evidence="1">
    <location>
        <begin position="7"/>
        <end position="25"/>
    </location>
</feature>
<evidence type="ECO:0000256" key="1">
    <source>
        <dbReference type="SAM" id="Phobius"/>
    </source>
</evidence>
<feature type="transmembrane region" description="Helical" evidence="1">
    <location>
        <begin position="37"/>
        <end position="57"/>
    </location>
</feature>
<dbReference type="RefSeq" id="WP_115516892.1">
    <property type="nucleotide sequence ID" value="NZ_QRGO01000001.1"/>
</dbReference>
<dbReference type="EMBL" id="QRGO01000001">
    <property type="protein sequence ID" value="RDV04865.1"/>
    <property type="molecule type" value="Genomic_DNA"/>
</dbReference>
<evidence type="ECO:0000313" key="2">
    <source>
        <dbReference type="EMBL" id="RDV04865.1"/>
    </source>
</evidence>